<dbReference type="InterPro" id="IPR008589">
    <property type="entry name" value="MupG"/>
</dbReference>
<dbReference type="Pfam" id="PF19200">
    <property type="entry name" value="MupG_N"/>
    <property type="match status" value="1"/>
</dbReference>
<reference evidence="3 4" key="1">
    <citation type="submission" date="2023-07" db="EMBL/GenBank/DDBJ databases">
        <title>Genomic Encyclopedia of Type Strains, Phase IV (KMG-IV): sequencing the most valuable type-strain genomes for metagenomic binning, comparative biology and taxonomic classification.</title>
        <authorList>
            <person name="Goeker M."/>
        </authorList>
    </citation>
    <scope>NUCLEOTIDE SEQUENCE [LARGE SCALE GENOMIC DNA]</scope>
    <source>
        <strain evidence="3 4">DSM 19092</strain>
    </source>
</reference>
<dbReference type="EMBL" id="JAUSTR010000026">
    <property type="protein sequence ID" value="MDQ0163826.1"/>
    <property type="molecule type" value="Genomic_DNA"/>
</dbReference>
<keyword evidence="4" id="KW-1185">Reference proteome</keyword>
<feature type="domain" description="6-phospho-N-acetylmuramidase C-terminal" evidence="1">
    <location>
        <begin position="237"/>
        <end position="349"/>
    </location>
</feature>
<dbReference type="Gene3D" id="2.40.100.10">
    <property type="entry name" value="Cyclophilin-like"/>
    <property type="match status" value="1"/>
</dbReference>
<dbReference type="InterPro" id="IPR017853">
    <property type="entry name" value="GH"/>
</dbReference>
<evidence type="ECO:0000259" key="1">
    <source>
        <dbReference type="Pfam" id="PF05913"/>
    </source>
</evidence>
<feature type="domain" description="6-phospho-N-acetylmuramidase N-terminal" evidence="2">
    <location>
        <begin position="2"/>
        <end position="228"/>
    </location>
</feature>
<name>A0ABT9VS66_9BACI</name>
<dbReference type="PANTHER" id="PTHR38435:SF2">
    <property type="entry name" value="DUF871 DOMAIN-CONTAINING PROTEIN"/>
    <property type="match status" value="1"/>
</dbReference>
<dbReference type="SUPFAM" id="SSF51445">
    <property type="entry name" value="(Trans)glycosidases"/>
    <property type="match status" value="1"/>
</dbReference>
<dbReference type="PANTHER" id="PTHR38435">
    <property type="match status" value="1"/>
</dbReference>
<protein>
    <recommendedName>
        <fullName evidence="5">DUF871 domain-containing protein</fullName>
    </recommendedName>
</protein>
<dbReference type="Gene3D" id="3.20.20.70">
    <property type="entry name" value="Aldolase class I"/>
    <property type="match status" value="1"/>
</dbReference>
<evidence type="ECO:0008006" key="5">
    <source>
        <dbReference type="Google" id="ProtNLM"/>
    </source>
</evidence>
<evidence type="ECO:0000313" key="3">
    <source>
        <dbReference type="EMBL" id="MDQ0163826.1"/>
    </source>
</evidence>
<sequence length="352" mass="40137">MLGISVYLGNQDFDMERWISETKKYKFHSIFTSLHIPEDHPSIYTERLKRLGLLAQKYEMQLFADVSPKSFSYLGINEPKELLDWGVTGIRIDYGYTDEEVVELSKQMKVGLNASTVNEATIQRWIQLGLNIENVEAWHNFYPRPETGLDDYFLAERNQMFKKYGIVTMAFIPGDNELRGPIYAGLPTLEKHRGMKPHIACAELLVKYHVDKVFIGDVSVKKDTLSLLSLLSEQIIPLRVTLNQDGERIRTLIAGIHTNRHDPARDVIRSQDSRHYAKSNGIKLKPSSTSDRPIGSVTVDNIQYGRYAGELQITKRNLPKDERVNVLGRIVEADIPLIHCIGPGQKFKLIVT</sequence>
<gene>
    <name evidence="3" type="ORF">J2S06_002954</name>
</gene>
<dbReference type="Proteomes" id="UP001225646">
    <property type="component" value="Unassembled WGS sequence"/>
</dbReference>
<accession>A0ABT9VS66</accession>
<evidence type="ECO:0000313" key="4">
    <source>
        <dbReference type="Proteomes" id="UP001225646"/>
    </source>
</evidence>
<dbReference type="InterPro" id="IPR029000">
    <property type="entry name" value="Cyclophilin-like_dom_sf"/>
</dbReference>
<dbReference type="SUPFAM" id="SSF50891">
    <property type="entry name" value="Cyclophilin-like"/>
    <property type="match status" value="1"/>
</dbReference>
<dbReference type="InterPro" id="IPR013785">
    <property type="entry name" value="Aldolase_TIM"/>
</dbReference>
<dbReference type="InterPro" id="IPR043797">
    <property type="entry name" value="MupG_N"/>
</dbReference>
<organism evidence="3 4">
    <name type="scientific">Aeribacillus alveayuensis</name>
    <dbReference type="NCBI Taxonomy" id="279215"/>
    <lineage>
        <taxon>Bacteria</taxon>
        <taxon>Bacillati</taxon>
        <taxon>Bacillota</taxon>
        <taxon>Bacilli</taxon>
        <taxon>Bacillales</taxon>
        <taxon>Bacillaceae</taxon>
        <taxon>Aeribacillus</taxon>
    </lineage>
</organism>
<proteinExistence type="predicted"/>
<comment type="caution">
    <text evidence="3">The sequence shown here is derived from an EMBL/GenBank/DDBJ whole genome shotgun (WGS) entry which is preliminary data.</text>
</comment>
<evidence type="ECO:0000259" key="2">
    <source>
        <dbReference type="Pfam" id="PF19200"/>
    </source>
</evidence>
<dbReference type="InterPro" id="IPR043894">
    <property type="entry name" value="MupG_C"/>
</dbReference>
<dbReference type="RefSeq" id="WP_419152770.1">
    <property type="nucleotide sequence ID" value="NZ_JAUSTR010000026.1"/>
</dbReference>
<dbReference type="Pfam" id="PF05913">
    <property type="entry name" value="MupG_C"/>
    <property type="match status" value="1"/>
</dbReference>